<dbReference type="EMBL" id="BNBI01000009">
    <property type="protein sequence ID" value="GHF14281.1"/>
    <property type="molecule type" value="Genomic_DNA"/>
</dbReference>
<feature type="compositionally biased region" description="Basic and acidic residues" evidence="1">
    <location>
        <begin position="119"/>
        <end position="143"/>
    </location>
</feature>
<feature type="compositionally biased region" description="Basic and acidic residues" evidence="1">
    <location>
        <begin position="216"/>
        <end position="230"/>
    </location>
</feature>
<name>A0A919AKP3_9ACTN</name>
<feature type="region of interest" description="Disordered" evidence="1">
    <location>
        <begin position="1"/>
        <end position="36"/>
    </location>
</feature>
<feature type="region of interest" description="Disordered" evidence="1">
    <location>
        <begin position="95"/>
        <end position="310"/>
    </location>
</feature>
<protein>
    <submittedName>
        <fullName evidence="2">Uncharacterized protein</fullName>
    </submittedName>
</protein>
<feature type="compositionally biased region" description="Low complexity" evidence="1">
    <location>
        <begin position="165"/>
        <end position="176"/>
    </location>
</feature>
<gene>
    <name evidence="2" type="ORF">GCM10018772_44450</name>
</gene>
<comment type="caution">
    <text evidence="2">The sequence shown here is derived from an EMBL/GenBank/DDBJ whole genome shotgun (WGS) entry which is preliminary data.</text>
</comment>
<feature type="compositionally biased region" description="Basic and acidic residues" evidence="1">
    <location>
        <begin position="267"/>
        <end position="277"/>
    </location>
</feature>
<proteinExistence type="predicted"/>
<dbReference type="Proteomes" id="UP000630718">
    <property type="component" value="Unassembled WGS sequence"/>
</dbReference>
<organism evidence="2 3">
    <name type="scientific">Streptomyces fumanus</name>
    <dbReference type="NCBI Taxonomy" id="67302"/>
    <lineage>
        <taxon>Bacteria</taxon>
        <taxon>Bacillati</taxon>
        <taxon>Actinomycetota</taxon>
        <taxon>Actinomycetes</taxon>
        <taxon>Kitasatosporales</taxon>
        <taxon>Streptomycetaceae</taxon>
        <taxon>Streptomyces</taxon>
    </lineage>
</organism>
<feature type="compositionally biased region" description="Gly residues" evidence="1">
    <location>
        <begin position="95"/>
        <end position="104"/>
    </location>
</feature>
<feature type="compositionally biased region" description="Low complexity" evidence="1">
    <location>
        <begin position="183"/>
        <end position="203"/>
    </location>
</feature>
<evidence type="ECO:0000313" key="2">
    <source>
        <dbReference type="EMBL" id="GHF14281.1"/>
    </source>
</evidence>
<keyword evidence="3" id="KW-1185">Reference proteome</keyword>
<reference evidence="2" key="1">
    <citation type="journal article" date="2014" name="Int. J. Syst. Evol. Microbiol.">
        <title>Complete genome sequence of Corynebacterium casei LMG S-19264T (=DSM 44701T), isolated from a smear-ripened cheese.</title>
        <authorList>
            <consortium name="US DOE Joint Genome Institute (JGI-PGF)"/>
            <person name="Walter F."/>
            <person name="Albersmeier A."/>
            <person name="Kalinowski J."/>
            <person name="Ruckert C."/>
        </authorList>
    </citation>
    <scope>NUCLEOTIDE SEQUENCE</scope>
    <source>
        <strain evidence="2">JCM 4477</strain>
    </source>
</reference>
<sequence>MVEGEKGSRQAKGSGAPTRNTRAVDPQDGTDQRPGDLARLLAAVGALLERYEPGELEIVAREERERAEFEAYGQGWRDAVTQYRSLIELATAVGGLGDGTGSGRTPGQAAVIPFRRRERTPPGRDDQGSRADPPRAPRVDRPAPQDVHGTGPASGAAPGPGGTAEAGDAARAGATTDAEDATEAGATTEAGDAAEAGATGGTAVRHAEVASSAGRRAPDEPEETVPHDPAESGPGTAGTGSPAGPGAAHPDTAGPETAGPETAGPETAERGEDRTRSGEPPVFTPKNPRSRTPTIPRLARQHRPGRPGEE</sequence>
<feature type="compositionally biased region" description="Basic residues" evidence="1">
    <location>
        <begin position="299"/>
        <end position="310"/>
    </location>
</feature>
<dbReference type="AlphaFoldDB" id="A0A919AKP3"/>
<evidence type="ECO:0000313" key="3">
    <source>
        <dbReference type="Proteomes" id="UP000630718"/>
    </source>
</evidence>
<feature type="compositionally biased region" description="Low complexity" evidence="1">
    <location>
        <begin position="144"/>
        <end position="157"/>
    </location>
</feature>
<evidence type="ECO:0000256" key="1">
    <source>
        <dbReference type="SAM" id="MobiDB-lite"/>
    </source>
</evidence>
<accession>A0A919AKP3</accession>
<reference evidence="2" key="2">
    <citation type="submission" date="2020-09" db="EMBL/GenBank/DDBJ databases">
        <authorList>
            <person name="Sun Q."/>
            <person name="Ohkuma M."/>
        </authorList>
    </citation>
    <scope>NUCLEOTIDE SEQUENCE</scope>
    <source>
        <strain evidence="2">JCM 4477</strain>
    </source>
</reference>